<accession>A0A0B1P0J6</accession>
<keyword evidence="2" id="KW-0472">Membrane</keyword>
<proteinExistence type="predicted"/>
<feature type="transmembrane region" description="Helical" evidence="2">
    <location>
        <begin position="825"/>
        <end position="845"/>
    </location>
</feature>
<keyword evidence="2" id="KW-0812">Transmembrane</keyword>
<sequence length="854" mass="95358">MHSQCDPVPNRQSRSNRSPLLERSDSEINSNFRPAIRLVPKTPPKLLGSDTEDDTYYYSRTPLPTHPSHFLVPRKAAARVFASHQQNFEFHNPSKNSIKSSSLRGLTAEPTPIKSAQSIIKSQPRSRAVLISTGSPSPKPSVKKRQLRIHEDNKTFSLCTPGNDEGSETKTRASRRENVMSTNPISTRSSSSLSRQASPPGLGNEKRHPEQGPLTHLIIKPSSKQPMRNTNDSDTSPVSDKSKRKTLSDSINSSPYNYEFIGGLRKVAETPDDKRQKITSSEYHPSIVHLSDEVSSPTVSHDLLSKPSFSSTNSISSETTNYKIYGEASVAGSNSSAITFSPLPASSENTILDSDRASPSEEKQKKSHEVLGGSSHSNLLSDHQNYHPLSLTYSSIQKKAKKVNSDYYREFPKSKESRNLEFSSLSLTPRESYRGLFSSKSLIKFPFHAFNLNQSQIFSSSWAETLSLYPPRSHMNEYPHQWSSQLSTVLSVSEASDQDARSWSEDSRDSIDSRGRMMSTGSVGTSQDLISPISRNMSWNDSIIDRPPSAFKKPRRNSTSPIRTVVDQDEHGDGITDMHNMRVRPLRRRTSGYLSSASSDNGRTNTMRSSVSTHSINLTLALLPAWAKLYYGGGERRLLHSSRSSMGGIDSRTNSFRRVSSSPDLSTTGFPTSRKRPKDKIRHRESSIEVDTNIMNLRSGMGRQLNSTMPLATWNVANLWSPHLRPDKRSKRSCMWGPPTVDQGAEAGLFGRRNIQVVMFILGFIFPFSWMIASVLPLPKLPVVEMRDDDRLSPNLDTFKNERDINAIDEARYESAAWWRKLNRWMSILGVLIIAAVVVLVIIGLEQGWGMDSG</sequence>
<evidence type="ECO:0000313" key="4">
    <source>
        <dbReference type="Proteomes" id="UP000030854"/>
    </source>
</evidence>
<dbReference type="OMA" id="AHPHQWS"/>
<evidence type="ECO:0000313" key="3">
    <source>
        <dbReference type="EMBL" id="KHJ32182.1"/>
    </source>
</evidence>
<feature type="region of interest" description="Disordered" evidence="1">
    <location>
        <begin position="641"/>
        <end position="686"/>
    </location>
</feature>
<feature type="compositionally biased region" description="Basic and acidic residues" evidence="1">
    <location>
        <begin position="498"/>
        <end position="515"/>
    </location>
</feature>
<feature type="region of interest" description="Disordered" evidence="1">
    <location>
        <begin position="1"/>
        <end position="53"/>
    </location>
</feature>
<feature type="compositionally biased region" description="Basic and acidic residues" evidence="1">
    <location>
        <begin position="167"/>
        <end position="178"/>
    </location>
</feature>
<reference evidence="3 4" key="1">
    <citation type="journal article" date="2014" name="BMC Genomics">
        <title>Adaptive genomic structural variation in the grape powdery mildew pathogen, Erysiphe necator.</title>
        <authorList>
            <person name="Jones L."/>
            <person name="Riaz S."/>
            <person name="Morales-Cruz A."/>
            <person name="Amrine K.C."/>
            <person name="McGuire B."/>
            <person name="Gubler W.D."/>
            <person name="Walker M.A."/>
            <person name="Cantu D."/>
        </authorList>
    </citation>
    <scope>NUCLEOTIDE SEQUENCE [LARGE SCALE GENOMIC DNA]</scope>
    <source>
        <strain evidence="4">c</strain>
    </source>
</reference>
<dbReference type="EMBL" id="JNVN01002259">
    <property type="protein sequence ID" value="KHJ32182.1"/>
    <property type="molecule type" value="Genomic_DNA"/>
</dbReference>
<protein>
    <submittedName>
        <fullName evidence="3">Putative serine-rich protein</fullName>
    </submittedName>
</protein>
<name>A0A0B1P0J6_UNCNE</name>
<feature type="region of interest" description="Disordered" evidence="1">
    <location>
        <begin position="347"/>
        <end position="379"/>
    </location>
</feature>
<feature type="compositionally biased region" description="Polar residues" evidence="1">
    <location>
        <begin position="222"/>
        <end position="239"/>
    </location>
</feature>
<feature type="transmembrane region" description="Helical" evidence="2">
    <location>
        <begin position="757"/>
        <end position="778"/>
    </location>
</feature>
<feature type="region of interest" description="Disordered" evidence="1">
    <location>
        <begin position="110"/>
        <end position="254"/>
    </location>
</feature>
<feature type="compositionally biased region" description="Basic and acidic residues" evidence="1">
    <location>
        <begin position="353"/>
        <end position="369"/>
    </location>
</feature>
<dbReference type="STRING" id="52586.A0A0B1P0J6"/>
<feature type="region of interest" description="Disordered" evidence="1">
    <location>
        <begin position="497"/>
        <end position="527"/>
    </location>
</feature>
<evidence type="ECO:0000256" key="1">
    <source>
        <dbReference type="SAM" id="MobiDB-lite"/>
    </source>
</evidence>
<evidence type="ECO:0000256" key="2">
    <source>
        <dbReference type="SAM" id="Phobius"/>
    </source>
</evidence>
<feature type="compositionally biased region" description="Polar residues" evidence="1">
    <location>
        <begin position="114"/>
        <end position="125"/>
    </location>
</feature>
<organism evidence="3 4">
    <name type="scientific">Uncinula necator</name>
    <name type="common">Grape powdery mildew</name>
    <dbReference type="NCBI Taxonomy" id="52586"/>
    <lineage>
        <taxon>Eukaryota</taxon>
        <taxon>Fungi</taxon>
        <taxon>Dikarya</taxon>
        <taxon>Ascomycota</taxon>
        <taxon>Pezizomycotina</taxon>
        <taxon>Leotiomycetes</taxon>
        <taxon>Erysiphales</taxon>
        <taxon>Erysiphaceae</taxon>
        <taxon>Erysiphe</taxon>
    </lineage>
</organism>
<keyword evidence="4" id="KW-1185">Reference proteome</keyword>
<dbReference type="Proteomes" id="UP000030854">
    <property type="component" value="Unassembled WGS sequence"/>
</dbReference>
<dbReference type="HOGENOM" id="CLU_003878_0_0_1"/>
<gene>
    <name evidence="3" type="ORF">EV44_g5981</name>
</gene>
<comment type="caution">
    <text evidence="3">The sequence shown here is derived from an EMBL/GenBank/DDBJ whole genome shotgun (WGS) entry which is preliminary data.</text>
</comment>
<keyword evidence="2" id="KW-1133">Transmembrane helix</keyword>
<feature type="compositionally biased region" description="Low complexity" evidence="1">
    <location>
        <begin position="181"/>
        <end position="200"/>
    </location>
</feature>
<dbReference type="AlphaFoldDB" id="A0A0B1P0J6"/>
<feature type="compositionally biased region" description="Polar residues" evidence="1">
    <location>
        <begin position="641"/>
        <end position="671"/>
    </location>
</feature>